<feature type="coiled-coil region" evidence="1">
    <location>
        <begin position="400"/>
        <end position="448"/>
    </location>
</feature>
<proteinExistence type="predicted"/>
<reference evidence="2 3" key="3">
    <citation type="journal article" date="2016" name="Sci. Rep.">
        <title>Genome-wide diversity and gene expression profiling of Babesia microti isolates identify polymorphic genes that mediate host-pathogen interactions.</title>
        <authorList>
            <person name="Silva J.C."/>
            <person name="Cornillot E."/>
            <person name="McCracken C."/>
            <person name="Usmani-Brown S."/>
            <person name="Dwivedi A."/>
            <person name="Ifeonu O.O."/>
            <person name="Crabtree J."/>
            <person name="Gotia H.T."/>
            <person name="Virji A.Z."/>
            <person name="Reynes C."/>
            <person name="Colinge J."/>
            <person name="Kumar V."/>
            <person name="Lawres L."/>
            <person name="Pazzi J.E."/>
            <person name="Pablo J.V."/>
            <person name="Hung C."/>
            <person name="Brancato J."/>
            <person name="Kumari P."/>
            <person name="Orvis J."/>
            <person name="Tretina K."/>
            <person name="Chibucos M."/>
            <person name="Ott S."/>
            <person name="Sadzewicz L."/>
            <person name="Sengamalay N."/>
            <person name="Shetty A.C."/>
            <person name="Su Q."/>
            <person name="Tallon L."/>
            <person name="Fraser C.M."/>
            <person name="Frutos R."/>
            <person name="Molina D.M."/>
            <person name="Krause P.J."/>
            <person name="Ben Mamoun C."/>
        </authorList>
    </citation>
    <scope>NUCLEOTIDE SEQUENCE [LARGE SCALE GENOMIC DNA]</scope>
    <source>
        <strain evidence="2 3">RI</strain>
    </source>
</reference>
<dbReference type="OrthoDB" id="440020at2759"/>
<feature type="coiled-coil region" evidence="1">
    <location>
        <begin position="348"/>
        <end position="375"/>
    </location>
</feature>
<organism evidence="2 3">
    <name type="scientific">Babesia microti (strain RI)</name>
    <dbReference type="NCBI Taxonomy" id="1133968"/>
    <lineage>
        <taxon>Eukaryota</taxon>
        <taxon>Sar</taxon>
        <taxon>Alveolata</taxon>
        <taxon>Apicomplexa</taxon>
        <taxon>Aconoidasida</taxon>
        <taxon>Piroplasmida</taxon>
        <taxon>Babesiidae</taxon>
        <taxon>Babesia</taxon>
    </lineage>
</organism>
<evidence type="ECO:0000313" key="2">
    <source>
        <dbReference type="EMBL" id="SIO73245.1"/>
    </source>
</evidence>
<dbReference type="EMBL" id="FO082871">
    <property type="protein sequence ID" value="SIO73245.1"/>
    <property type="molecule type" value="Genomic_DNA"/>
</dbReference>
<keyword evidence="1" id="KW-0175">Coiled coil</keyword>
<dbReference type="VEuPathDB" id="PiroplasmaDB:BMR1_01G01065"/>
<dbReference type="AlphaFoldDB" id="A0A1N6LWJ9"/>
<name>A0A1N6LWJ9_BABMR</name>
<sequence>MEHATRLRQIGLHVANVLGEVGNQIKEHAKKASVDLGNLSESAGFICGKCSTAVQEGSCTLFVNKNDEFVYGNYSDNTAAVLAKNDSPIFSRSKSTNELVLNVENGGAAILASTNKGPISDAFNLISMEWYRKFSAKEPALVIGAVSERYILSADDVGAIIIAEACVDLNNKPTILKGEMGPFDIDVITKKKIENSLITGAAQFHVEADDSFYVNKKSDFHSHGISNIAPTFQSYREAKIILRVTTDSISSENLHTKDIWTVNYESTYPLISLDIVSPKFEICFDKNRKITFIAMNKHARDVIVLTIRAFHGKKLMINSLNSNLTEEISAQVVLGKLNTDLCKAIQASEQAKLDLEAIKREKIALETEMKETITSFQEMQMHERLNKDGDSYKKDDGSDNEKLKNMLADALAENNRLDKLAQSQKMDLEKAIKEIWNLQSKLAKLASL</sequence>
<evidence type="ECO:0000313" key="3">
    <source>
        <dbReference type="Proteomes" id="UP000002899"/>
    </source>
</evidence>
<protein>
    <submittedName>
        <fullName evidence="2">Uncharacterized protein</fullName>
    </submittedName>
</protein>
<dbReference type="RefSeq" id="XP_021337352.1">
    <property type="nucleotide sequence ID" value="XM_021482032.1"/>
</dbReference>
<accession>A0A1N6LWJ9</accession>
<reference evidence="2 3" key="1">
    <citation type="journal article" date="2012" name="Nucleic Acids Res.">
        <title>Sequencing of the smallest Apicomplexan genome from the human pathogen Babesia microti.</title>
        <authorList>
            <person name="Cornillot E."/>
            <person name="Hadj-Kaddour K."/>
            <person name="Dassouli A."/>
            <person name="Noel B."/>
            <person name="Ranwez V."/>
            <person name="Vacherie B."/>
            <person name="Augagneur Y."/>
            <person name="Bres V."/>
            <person name="Duclos A."/>
            <person name="Randazzo S."/>
            <person name="Carcy B."/>
            <person name="Debierre-Grockiego F."/>
            <person name="Delbecq S."/>
            <person name="Moubri-Menage K."/>
            <person name="Shams-Eldin H."/>
            <person name="Usmani-Brown S."/>
            <person name="Bringaud F."/>
            <person name="Wincker P."/>
            <person name="Vivares C.P."/>
            <person name="Schwarz R.T."/>
            <person name="Schetters T.P."/>
            <person name="Krause P.J."/>
            <person name="Gorenflot A."/>
            <person name="Berry V."/>
            <person name="Barbe V."/>
            <person name="Ben Mamoun C."/>
        </authorList>
    </citation>
    <scope>NUCLEOTIDE SEQUENCE [LARGE SCALE GENOMIC DNA]</scope>
    <source>
        <strain evidence="2 3">RI</strain>
    </source>
</reference>
<keyword evidence="3" id="KW-1185">Reference proteome</keyword>
<dbReference type="KEGG" id="bmic:BMR1_01G01065"/>
<reference evidence="2 3" key="2">
    <citation type="journal article" date="2013" name="PLoS ONE">
        <title>Whole genome mapping and re-organization of the nuclear and mitochondrial genomes of Babesia microti isolates.</title>
        <authorList>
            <person name="Cornillot E."/>
            <person name="Dassouli A."/>
            <person name="Garg A."/>
            <person name="Pachikara N."/>
            <person name="Randazzo S."/>
            <person name="Depoix D."/>
            <person name="Carcy B."/>
            <person name="Delbecq S."/>
            <person name="Frutos R."/>
            <person name="Silva J.C."/>
            <person name="Sutton R."/>
            <person name="Krause P.J."/>
            <person name="Mamoun C.B."/>
        </authorList>
    </citation>
    <scope>NUCLEOTIDE SEQUENCE [LARGE SCALE GENOMIC DNA]</scope>
    <source>
        <strain evidence="2 3">RI</strain>
    </source>
</reference>
<dbReference type="GeneID" id="24423291"/>
<gene>
    <name evidence="2" type="ORF">BMR1_01G01065</name>
</gene>
<evidence type="ECO:0000256" key="1">
    <source>
        <dbReference type="SAM" id="Coils"/>
    </source>
</evidence>
<dbReference type="Proteomes" id="UP000002899">
    <property type="component" value="Chromosome I"/>
</dbReference>